<gene>
    <name evidence="1" type="ORF">DPEC_G00112330</name>
</gene>
<evidence type="ECO:0000313" key="1">
    <source>
        <dbReference type="EMBL" id="KAJ8006931.1"/>
    </source>
</evidence>
<comment type="caution">
    <text evidence="1">The sequence shown here is derived from an EMBL/GenBank/DDBJ whole genome shotgun (WGS) entry which is preliminary data.</text>
</comment>
<dbReference type="EMBL" id="CM055736">
    <property type="protein sequence ID" value="KAJ8006931.1"/>
    <property type="molecule type" value="Genomic_DNA"/>
</dbReference>
<accession>A0ACC2GTE1</accession>
<proteinExistence type="predicted"/>
<protein>
    <submittedName>
        <fullName evidence="1">Uncharacterized protein</fullName>
    </submittedName>
</protein>
<organism evidence="1 2">
    <name type="scientific">Dallia pectoralis</name>
    <name type="common">Alaska blackfish</name>
    <dbReference type="NCBI Taxonomy" id="75939"/>
    <lineage>
        <taxon>Eukaryota</taxon>
        <taxon>Metazoa</taxon>
        <taxon>Chordata</taxon>
        <taxon>Craniata</taxon>
        <taxon>Vertebrata</taxon>
        <taxon>Euteleostomi</taxon>
        <taxon>Actinopterygii</taxon>
        <taxon>Neopterygii</taxon>
        <taxon>Teleostei</taxon>
        <taxon>Protacanthopterygii</taxon>
        <taxon>Esociformes</taxon>
        <taxon>Umbridae</taxon>
        <taxon>Dallia</taxon>
    </lineage>
</organism>
<reference evidence="1" key="1">
    <citation type="submission" date="2021-05" db="EMBL/GenBank/DDBJ databases">
        <authorList>
            <person name="Pan Q."/>
            <person name="Jouanno E."/>
            <person name="Zahm M."/>
            <person name="Klopp C."/>
            <person name="Cabau C."/>
            <person name="Louis A."/>
            <person name="Berthelot C."/>
            <person name="Parey E."/>
            <person name="Roest Crollius H."/>
            <person name="Montfort J."/>
            <person name="Robinson-Rechavi M."/>
            <person name="Bouchez O."/>
            <person name="Lampietro C."/>
            <person name="Lopez Roques C."/>
            <person name="Donnadieu C."/>
            <person name="Postlethwait J."/>
            <person name="Bobe J."/>
            <person name="Dillon D."/>
            <person name="Chandos A."/>
            <person name="von Hippel F."/>
            <person name="Guiguen Y."/>
        </authorList>
    </citation>
    <scope>NUCLEOTIDE SEQUENCE</scope>
    <source>
        <strain evidence="1">YG-Jan2019</strain>
    </source>
</reference>
<dbReference type="Proteomes" id="UP001157502">
    <property type="component" value="Chromosome 9"/>
</dbReference>
<sequence length="157" mass="18096">MESRFPQQRRRGKGMRRERNMSIPKQQMKRAAGGEEEEKRSAKLLATSRAGVLARRRGRESVGYWQLHKEPSLSIRHRSTPLGHGSQTQHTELYFIQTVRRYYGEGHQSSLNTPISPPRPVRSGANIPGKWTYEFNRPVIILPTSHVCHVQHCTTEL</sequence>
<evidence type="ECO:0000313" key="2">
    <source>
        <dbReference type="Proteomes" id="UP001157502"/>
    </source>
</evidence>
<keyword evidence="2" id="KW-1185">Reference proteome</keyword>
<name>A0ACC2GTE1_DALPE</name>